<dbReference type="AlphaFoldDB" id="G8R4K1"/>
<sequence>MNFIPLLILFALTSSSSLNEEINLDNLFETRWVLNKAGGYIPNLEEFDFVIYNTPQAKDLPYQFQFGGLIFKKDGTLLEYVWNKCGTGNPPDFYETEYQIEKIENEVTIQISNSRQWDGDYVIQGLTKSNLKMTRINLN</sequence>
<keyword evidence="2" id="KW-1185">Reference proteome</keyword>
<name>G8R4K1_OWEHD</name>
<accession>G8R4K1</accession>
<gene>
    <name evidence="1" type="ordered locus">Oweho_1083</name>
</gene>
<dbReference type="Proteomes" id="UP000005631">
    <property type="component" value="Chromosome"/>
</dbReference>
<dbReference type="KEGG" id="oho:Oweho_1083"/>
<protein>
    <recommendedName>
        <fullName evidence="3">Lipocalin-like domain-containing protein</fullName>
    </recommendedName>
</protein>
<dbReference type="HOGENOM" id="CLU_1843133_0_0_10"/>
<reference evidence="1 2" key="1">
    <citation type="journal article" date="2012" name="Stand. Genomic Sci.">
        <title>Genome sequence of the orange-pigmented seawater bacterium Owenweeksia hongkongensis type strain (UST20020801(T)).</title>
        <authorList>
            <person name="Riedel T."/>
            <person name="Held B."/>
            <person name="Nolan M."/>
            <person name="Lucas S."/>
            <person name="Lapidus A."/>
            <person name="Tice H."/>
            <person name="Del Rio T.G."/>
            <person name="Cheng J.F."/>
            <person name="Han C."/>
            <person name="Tapia R."/>
            <person name="Goodwin L.A."/>
            <person name="Pitluck S."/>
            <person name="Liolios K."/>
            <person name="Mavromatis K."/>
            <person name="Pagani I."/>
            <person name="Ivanova N."/>
            <person name="Mikhailova N."/>
            <person name="Pati A."/>
            <person name="Chen A."/>
            <person name="Palaniappan K."/>
            <person name="Rohde M."/>
            <person name="Tindall B.J."/>
            <person name="Detter J.C."/>
            <person name="Goker M."/>
            <person name="Woyke T."/>
            <person name="Bristow J."/>
            <person name="Eisen J.A."/>
            <person name="Markowitz V."/>
            <person name="Hugenholtz P."/>
            <person name="Klenk H.P."/>
            <person name="Kyrpides N.C."/>
        </authorList>
    </citation>
    <scope>NUCLEOTIDE SEQUENCE</scope>
    <source>
        <strain evidence="2">DSM 17368 / JCM 12287 / NRRL B-23963</strain>
    </source>
</reference>
<evidence type="ECO:0008006" key="3">
    <source>
        <dbReference type="Google" id="ProtNLM"/>
    </source>
</evidence>
<dbReference type="EMBL" id="CP003156">
    <property type="protein sequence ID" value="AEV32090.1"/>
    <property type="molecule type" value="Genomic_DNA"/>
</dbReference>
<dbReference type="RefSeq" id="WP_014201450.1">
    <property type="nucleotide sequence ID" value="NC_016599.1"/>
</dbReference>
<organism evidence="1 2">
    <name type="scientific">Owenweeksia hongkongensis (strain DSM 17368 / CIP 108786 / JCM 12287 / NRRL B-23963 / UST20020801)</name>
    <dbReference type="NCBI Taxonomy" id="926562"/>
    <lineage>
        <taxon>Bacteria</taxon>
        <taxon>Pseudomonadati</taxon>
        <taxon>Bacteroidota</taxon>
        <taxon>Flavobacteriia</taxon>
        <taxon>Flavobacteriales</taxon>
        <taxon>Owenweeksiaceae</taxon>
        <taxon>Owenweeksia</taxon>
    </lineage>
</organism>
<evidence type="ECO:0000313" key="2">
    <source>
        <dbReference type="Proteomes" id="UP000005631"/>
    </source>
</evidence>
<dbReference type="STRING" id="926562.Oweho_1083"/>
<proteinExistence type="predicted"/>
<evidence type="ECO:0000313" key="1">
    <source>
        <dbReference type="EMBL" id="AEV32090.1"/>
    </source>
</evidence>